<accession>A0A9Q9AJJ4</accession>
<dbReference type="Proteomes" id="UP001056384">
    <property type="component" value="Chromosome 3"/>
</dbReference>
<reference evidence="2" key="1">
    <citation type="submission" date="2022-06" db="EMBL/GenBank/DDBJ databases">
        <title>Complete genome sequences of two strains of the flax pathogen Septoria linicola.</title>
        <authorList>
            <person name="Lapalu N."/>
            <person name="Simon A."/>
            <person name="Demenou B."/>
            <person name="Paumier D."/>
            <person name="Guillot M.-P."/>
            <person name="Gout L."/>
            <person name="Valade R."/>
        </authorList>
    </citation>
    <scope>NUCLEOTIDE SEQUENCE</scope>
    <source>
        <strain evidence="2">SE15195</strain>
    </source>
</reference>
<evidence type="ECO:0000256" key="1">
    <source>
        <dbReference type="SAM" id="MobiDB-lite"/>
    </source>
</evidence>
<proteinExistence type="predicted"/>
<feature type="region of interest" description="Disordered" evidence="1">
    <location>
        <begin position="1"/>
        <end position="60"/>
    </location>
</feature>
<dbReference type="AlphaFoldDB" id="A0A9Q9AJJ4"/>
<feature type="region of interest" description="Disordered" evidence="1">
    <location>
        <begin position="127"/>
        <end position="235"/>
    </location>
</feature>
<keyword evidence="3" id="KW-1185">Reference proteome</keyword>
<protein>
    <submittedName>
        <fullName evidence="2">Uncharacterized protein</fullName>
    </submittedName>
</protein>
<dbReference type="OrthoDB" id="3631489at2759"/>
<name>A0A9Q9AJJ4_9PEZI</name>
<evidence type="ECO:0000313" key="2">
    <source>
        <dbReference type="EMBL" id="USW50527.1"/>
    </source>
</evidence>
<feature type="region of interest" description="Disordered" evidence="1">
    <location>
        <begin position="79"/>
        <end position="110"/>
    </location>
</feature>
<evidence type="ECO:0000313" key="3">
    <source>
        <dbReference type="Proteomes" id="UP001056384"/>
    </source>
</evidence>
<dbReference type="EMBL" id="CP099420">
    <property type="protein sequence ID" value="USW50527.1"/>
    <property type="molecule type" value="Genomic_DNA"/>
</dbReference>
<sequence length="235" mass="25514">MVTFSAPEDSPPRTPNKRTRTSWRDPDPRHAPSALYGAETPSPPSSHPTSPGGDGVPVMPMSEVRAFVRFQSSQNVPRLSAIPENLNGPSQHDPNYIPQGTIPGVPKYTPAGERRAEVTDQYEDVFQDPGASSTADALYSLAKPRRSQRRQYGSVRPYGTKSSSPKGQWVYTDDRDRTLEEAADAGGEPAHRGVTAARREGGAVAGYDTSKTAEEWLEGGARPGSKNASKRRRVQ</sequence>
<organism evidence="2 3">
    <name type="scientific">Septoria linicola</name>
    <dbReference type="NCBI Taxonomy" id="215465"/>
    <lineage>
        <taxon>Eukaryota</taxon>
        <taxon>Fungi</taxon>
        <taxon>Dikarya</taxon>
        <taxon>Ascomycota</taxon>
        <taxon>Pezizomycotina</taxon>
        <taxon>Dothideomycetes</taxon>
        <taxon>Dothideomycetidae</taxon>
        <taxon>Mycosphaerellales</taxon>
        <taxon>Mycosphaerellaceae</taxon>
        <taxon>Septoria</taxon>
    </lineage>
</organism>
<gene>
    <name evidence="2" type="ORF">Slin15195_G038460</name>
</gene>